<gene>
    <name evidence="1" type="ORF">CNECB9_2370083</name>
</gene>
<dbReference type="Gene3D" id="2.115.10.20">
    <property type="entry name" value="Glycosyl hydrolase domain, family 43"/>
    <property type="match status" value="1"/>
</dbReference>
<accession>A0A1K0IDW0</accession>
<sequence>MNSAFDAGIIAPFKSKTVRGNMARGISASFLGMFVMACSGCGGGEESTAEQTASPPAAVAQAPAPTPEKFPIQAGAYKSLGAIFNANVVVEASYYPSGKSYGLFFGCASNQTCLIPDFVATPQQGAGKLVSSANCRFPYVFSYEGATYLACGSNQPADGDIYLYRSTDLVNWTIQNNGQPILRRQPGTKWAHIWNVAILPVGTRWHMLAESNDTLDHMSIAYAWADPAVSMDFTPNQGPVVIPNGGNPEMFMKDGKMVAVHGLFRDRSATDPWYTTMSTADPASPMSWTIRRDKLLIEQPGIDICDPTYIEVNGQGRIAVSYDQNKVLELVGPPLTVR</sequence>
<dbReference type="SUPFAM" id="SSF75005">
    <property type="entry name" value="Arabinanase/levansucrase/invertase"/>
    <property type="match status" value="1"/>
</dbReference>
<dbReference type="EMBL" id="FMSH01000154">
    <property type="protein sequence ID" value="SCU75509.1"/>
    <property type="molecule type" value="Genomic_DNA"/>
</dbReference>
<protein>
    <recommendedName>
        <fullName evidence="2">Glycosyl hydrolases family 43</fullName>
    </recommendedName>
</protein>
<evidence type="ECO:0008006" key="2">
    <source>
        <dbReference type="Google" id="ProtNLM"/>
    </source>
</evidence>
<dbReference type="AlphaFoldDB" id="A0A1K0IDW0"/>
<organism evidence="1">
    <name type="scientific">Cupriavidus necator</name>
    <name type="common">Alcaligenes eutrophus</name>
    <name type="synonym">Ralstonia eutropha</name>
    <dbReference type="NCBI Taxonomy" id="106590"/>
    <lineage>
        <taxon>Bacteria</taxon>
        <taxon>Pseudomonadati</taxon>
        <taxon>Pseudomonadota</taxon>
        <taxon>Betaproteobacteria</taxon>
        <taxon>Burkholderiales</taxon>
        <taxon>Burkholderiaceae</taxon>
        <taxon>Cupriavidus</taxon>
    </lineage>
</organism>
<name>A0A1K0IDW0_CUPNE</name>
<proteinExistence type="predicted"/>
<dbReference type="InterPro" id="IPR023296">
    <property type="entry name" value="Glyco_hydro_beta-prop_sf"/>
</dbReference>
<evidence type="ECO:0000313" key="1">
    <source>
        <dbReference type="EMBL" id="SCU75509.1"/>
    </source>
</evidence>
<dbReference type="RefSeq" id="WP_340524037.1">
    <property type="nucleotide sequence ID" value="NZ_FMSH01000154.1"/>
</dbReference>
<reference evidence="1" key="1">
    <citation type="submission" date="2016-09" db="EMBL/GenBank/DDBJ databases">
        <authorList>
            <person name="Capua I."/>
            <person name="De Benedictis P."/>
            <person name="Joannis T."/>
            <person name="Lombin L.H."/>
            <person name="Cattoli G."/>
        </authorList>
    </citation>
    <scope>NUCLEOTIDE SEQUENCE</scope>
    <source>
        <strain evidence="1">B9</strain>
    </source>
</reference>